<dbReference type="InterPro" id="IPR006311">
    <property type="entry name" value="TAT_signal"/>
</dbReference>
<dbReference type="PROSITE" id="PS00059">
    <property type="entry name" value="ADH_ZINC"/>
    <property type="match status" value="1"/>
</dbReference>
<dbReference type="RefSeq" id="WP_005795210.1">
    <property type="nucleotide sequence ID" value="NZ_ACQT01000036.1"/>
</dbReference>
<comment type="caution">
    <text evidence="7">The sequence shown here is derived from an EMBL/GenBank/DDBJ whole genome shotgun (WGS) entry which is preliminary data.</text>
</comment>
<protein>
    <submittedName>
        <fullName evidence="7">Alcohol dehydrogenase GroES domain protein</fullName>
    </submittedName>
</protein>
<evidence type="ECO:0000313" key="7">
    <source>
        <dbReference type="EMBL" id="EER60868.1"/>
    </source>
</evidence>
<evidence type="ECO:0000313" key="8">
    <source>
        <dbReference type="Proteomes" id="UP000003856"/>
    </source>
</evidence>
<sequence length="411" mass="43241">MCDQHDSNGSGSDSMRPGRRQVLMAGAGLAVAPMLASAVSGDLAQARAASAGPVVGMGPYPAHAYAAATASSGLAPMQIQRRALQPEDVLIDVLYCGICHSDIHTARDEWNAVMPTAYPSVPGHEIVGRVAAVGSAVTKFKVGDIGGIGCIVNSCLECHNCQTDREQNCEKGASFTYNTPDTISGGHTYGGYSDKIVVPQHFVIRIPPGADLAATAPLLCAGVTTFSPMQHWKLARGQRVGVIGLGGLGHIAVKLAVARKAEVTIFTTTPGKLADAQRLGAKEAVLWDDAAAMKRLAGHFDLLISTVPQAYPMQPFANLLKLDATLVNVGAMDALQGISGLGLVFGRYSVAGSLIGGIAETQEVIDYCTARGIKADIEIVRPDQINMAYDRVVNKDVRYRFVIDMASLKQA</sequence>
<dbReference type="PROSITE" id="PS51318">
    <property type="entry name" value="TAT"/>
    <property type="match status" value="1"/>
</dbReference>
<dbReference type="PATRIC" id="fig|573060.9.peg.3593"/>
<dbReference type="InterPro" id="IPR013154">
    <property type="entry name" value="ADH-like_N"/>
</dbReference>
<dbReference type="Proteomes" id="UP000003856">
    <property type="component" value="Unassembled WGS sequence"/>
</dbReference>
<dbReference type="SMART" id="SM00829">
    <property type="entry name" value="PKS_ER"/>
    <property type="match status" value="1"/>
</dbReference>
<dbReference type="InterPro" id="IPR029752">
    <property type="entry name" value="D-isomer_DH_CS1"/>
</dbReference>
<dbReference type="Gene3D" id="3.40.50.720">
    <property type="entry name" value="NAD(P)-binding Rossmann-like Domain"/>
    <property type="match status" value="1"/>
</dbReference>
<dbReference type="Gene3D" id="3.90.180.10">
    <property type="entry name" value="Medium-chain alcohol dehydrogenases, catalytic domain"/>
    <property type="match status" value="1"/>
</dbReference>
<gene>
    <name evidence="7" type="ORF">AcdelDRAFT_1577</name>
</gene>
<dbReference type="SUPFAM" id="SSF50129">
    <property type="entry name" value="GroES-like"/>
    <property type="match status" value="1"/>
</dbReference>
<keyword evidence="4" id="KW-0560">Oxidoreductase</keyword>
<dbReference type="Pfam" id="PF08240">
    <property type="entry name" value="ADH_N"/>
    <property type="match status" value="1"/>
</dbReference>
<dbReference type="AlphaFoldDB" id="C5T3U7"/>
<evidence type="ECO:0000256" key="3">
    <source>
        <dbReference type="ARBA" id="ARBA00022833"/>
    </source>
</evidence>
<comment type="similarity">
    <text evidence="5">Belongs to the zinc-containing alcohol dehydrogenase family.</text>
</comment>
<dbReference type="PANTHER" id="PTHR42683">
    <property type="entry name" value="ALDEHYDE REDUCTASE"/>
    <property type="match status" value="1"/>
</dbReference>
<dbReference type="CDD" id="cd05283">
    <property type="entry name" value="CAD1"/>
    <property type="match status" value="1"/>
</dbReference>
<dbReference type="GO" id="GO:0008270">
    <property type="term" value="F:zinc ion binding"/>
    <property type="evidence" value="ECO:0007669"/>
    <property type="project" value="InterPro"/>
</dbReference>
<organism evidence="7 8">
    <name type="scientific">Acidovorax delafieldii 2AN</name>
    <dbReference type="NCBI Taxonomy" id="573060"/>
    <lineage>
        <taxon>Bacteria</taxon>
        <taxon>Pseudomonadati</taxon>
        <taxon>Pseudomonadota</taxon>
        <taxon>Betaproteobacteria</taxon>
        <taxon>Burkholderiales</taxon>
        <taxon>Comamonadaceae</taxon>
        <taxon>Acidovorax</taxon>
    </lineage>
</organism>
<dbReference type="InterPro" id="IPR020843">
    <property type="entry name" value="ER"/>
</dbReference>
<dbReference type="InterPro" id="IPR036291">
    <property type="entry name" value="NAD(P)-bd_dom_sf"/>
</dbReference>
<dbReference type="FunFam" id="3.40.50.720:FF:000022">
    <property type="entry name" value="Cinnamyl alcohol dehydrogenase"/>
    <property type="match status" value="1"/>
</dbReference>
<evidence type="ECO:0000256" key="2">
    <source>
        <dbReference type="ARBA" id="ARBA00022723"/>
    </source>
</evidence>
<dbReference type="GO" id="GO:0008106">
    <property type="term" value="F:alcohol dehydrogenase (NADP+) activity"/>
    <property type="evidence" value="ECO:0007669"/>
    <property type="project" value="UniProtKB-ARBA"/>
</dbReference>
<dbReference type="PROSITE" id="PS00065">
    <property type="entry name" value="D_2_HYDROXYACID_DH_1"/>
    <property type="match status" value="1"/>
</dbReference>
<feature type="domain" description="Enoyl reductase (ER)" evidence="6">
    <location>
        <begin position="69"/>
        <end position="403"/>
    </location>
</feature>
<proteinExistence type="inferred from homology"/>
<dbReference type="EMBL" id="ACQT01000036">
    <property type="protein sequence ID" value="EER60868.1"/>
    <property type="molecule type" value="Genomic_DNA"/>
</dbReference>
<evidence type="ECO:0000256" key="1">
    <source>
        <dbReference type="ARBA" id="ARBA00001947"/>
    </source>
</evidence>
<dbReference type="OrthoDB" id="9771084at2"/>
<evidence type="ECO:0000259" key="6">
    <source>
        <dbReference type="SMART" id="SM00829"/>
    </source>
</evidence>
<dbReference type="SUPFAM" id="SSF51735">
    <property type="entry name" value="NAD(P)-binding Rossmann-fold domains"/>
    <property type="match status" value="1"/>
</dbReference>
<dbReference type="InterPro" id="IPR047109">
    <property type="entry name" value="CAD-like"/>
</dbReference>
<dbReference type="InterPro" id="IPR011032">
    <property type="entry name" value="GroES-like_sf"/>
</dbReference>
<evidence type="ECO:0000256" key="5">
    <source>
        <dbReference type="RuleBase" id="RU361277"/>
    </source>
</evidence>
<name>C5T3U7_ACIDE</name>
<dbReference type="InterPro" id="IPR013149">
    <property type="entry name" value="ADH-like_C"/>
</dbReference>
<keyword evidence="2 5" id="KW-0479">Metal-binding</keyword>
<evidence type="ECO:0000256" key="4">
    <source>
        <dbReference type="ARBA" id="ARBA00023002"/>
    </source>
</evidence>
<accession>C5T3U7</accession>
<dbReference type="InterPro" id="IPR002328">
    <property type="entry name" value="ADH_Zn_CS"/>
</dbReference>
<keyword evidence="3 5" id="KW-0862">Zinc</keyword>
<dbReference type="Pfam" id="PF00107">
    <property type="entry name" value="ADH_zinc_N"/>
    <property type="match status" value="1"/>
</dbReference>
<keyword evidence="8" id="KW-1185">Reference proteome</keyword>
<comment type="cofactor">
    <cofactor evidence="1 5">
        <name>Zn(2+)</name>
        <dbReference type="ChEBI" id="CHEBI:29105"/>
    </cofactor>
</comment>
<reference evidence="7 8" key="1">
    <citation type="submission" date="2009-05" db="EMBL/GenBank/DDBJ databases">
        <title>The draft genome of Acidovorax delafieldii 2AN.</title>
        <authorList>
            <consortium name="US DOE Joint Genome Institute (JGI-PGF)"/>
            <person name="Lucas S."/>
            <person name="Copeland A."/>
            <person name="Lapidus A."/>
            <person name="Glavina del Rio T."/>
            <person name="Tice H."/>
            <person name="Bruce D."/>
            <person name="Goodwin L."/>
            <person name="Pitluck S."/>
            <person name="Larimer F."/>
            <person name="Land M.L."/>
            <person name="Hauser L."/>
            <person name="Shelobolina E.S."/>
            <person name="Picardal F."/>
            <person name="Roden E."/>
            <person name="Emerson D."/>
        </authorList>
    </citation>
    <scope>NUCLEOTIDE SEQUENCE [LARGE SCALE GENOMIC DNA]</scope>
    <source>
        <strain evidence="7 8">2AN</strain>
    </source>
</reference>